<comment type="caution">
    <text evidence="6">The sequence shown here is derived from an EMBL/GenBank/DDBJ whole genome shotgun (WGS) entry which is preliminary data.</text>
</comment>
<dbReference type="OMA" id="DVNEHQR"/>
<feature type="domain" description="S1 motif" evidence="5">
    <location>
        <begin position="12"/>
        <end position="83"/>
    </location>
</feature>
<dbReference type="SUPFAM" id="SSF110993">
    <property type="entry name" value="eIF-2-alpha, C-terminal domain"/>
    <property type="match status" value="1"/>
</dbReference>
<dbReference type="Proteomes" id="UP000029665">
    <property type="component" value="Unassembled WGS sequence"/>
</dbReference>
<dbReference type="PANTHER" id="PTHR10602">
    <property type="entry name" value="EUKARYOTIC TRANSLATION INITIATION FACTOR 2 SUBUNIT 1"/>
    <property type="match status" value="1"/>
</dbReference>
<dbReference type="SUPFAM" id="SSF50249">
    <property type="entry name" value="Nucleic acid-binding proteins"/>
    <property type="match status" value="1"/>
</dbReference>
<dbReference type="Gene3D" id="2.40.50.140">
    <property type="entry name" value="Nucleic acid-binding proteins"/>
    <property type="match status" value="1"/>
</dbReference>
<gene>
    <name evidence="6" type="ORF">BN946_scf185042.g71</name>
</gene>
<protein>
    <recommendedName>
        <fullName evidence="5">S1 motif domain-containing protein</fullName>
    </recommendedName>
</protein>
<evidence type="ECO:0000313" key="7">
    <source>
        <dbReference type="Proteomes" id="UP000029665"/>
    </source>
</evidence>
<dbReference type="InterPro" id="IPR012340">
    <property type="entry name" value="NA-bd_OB-fold"/>
</dbReference>
<dbReference type="InterPro" id="IPR024054">
    <property type="entry name" value="TIF2_asu_middle_sf"/>
</dbReference>
<dbReference type="EMBL" id="CCBP010000034">
    <property type="protein sequence ID" value="CDO69169.1"/>
    <property type="molecule type" value="Genomic_DNA"/>
</dbReference>
<evidence type="ECO:0000313" key="6">
    <source>
        <dbReference type="EMBL" id="CDO69169.1"/>
    </source>
</evidence>
<dbReference type="Pfam" id="PF07541">
    <property type="entry name" value="EIF_2_alpha"/>
    <property type="match status" value="1"/>
</dbReference>
<dbReference type="HOGENOM" id="CLU_033458_0_1_1"/>
<dbReference type="InterPro" id="IPR044126">
    <property type="entry name" value="S1_IF2_alpha"/>
</dbReference>
<feature type="compositionally biased region" description="Basic and acidic residues" evidence="4">
    <location>
        <begin position="125"/>
        <end position="138"/>
    </location>
</feature>
<dbReference type="GO" id="GO:0005850">
    <property type="term" value="C:eukaryotic translation initiation factor 2 complex"/>
    <property type="evidence" value="ECO:0007669"/>
    <property type="project" value="TreeGrafter"/>
</dbReference>
<name>A0A060SA52_PYCCI</name>
<organism evidence="6 7">
    <name type="scientific">Pycnoporus cinnabarinus</name>
    <name type="common">Cinnabar-red polypore</name>
    <name type="synonym">Trametes cinnabarina</name>
    <dbReference type="NCBI Taxonomy" id="5643"/>
    <lineage>
        <taxon>Eukaryota</taxon>
        <taxon>Fungi</taxon>
        <taxon>Dikarya</taxon>
        <taxon>Basidiomycota</taxon>
        <taxon>Agaricomycotina</taxon>
        <taxon>Agaricomycetes</taxon>
        <taxon>Polyporales</taxon>
        <taxon>Polyporaceae</taxon>
        <taxon>Trametes</taxon>
    </lineage>
</organism>
<keyword evidence="2" id="KW-0396">Initiation factor</keyword>
<dbReference type="AlphaFoldDB" id="A0A060SA52"/>
<dbReference type="GO" id="GO:0003723">
    <property type="term" value="F:RNA binding"/>
    <property type="evidence" value="ECO:0007669"/>
    <property type="project" value="InterPro"/>
</dbReference>
<accession>A0A060SA52</accession>
<dbReference type="InterPro" id="IPR024055">
    <property type="entry name" value="TIF2_asu_C"/>
</dbReference>
<dbReference type="GO" id="GO:0003743">
    <property type="term" value="F:translation initiation factor activity"/>
    <property type="evidence" value="ECO:0007669"/>
    <property type="project" value="UniProtKB-KW"/>
</dbReference>
<dbReference type="FunFam" id="3.30.70.1130:FF:000001">
    <property type="entry name" value="Eukaryotic translation initiation factor 2 subunit 1"/>
    <property type="match status" value="1"/>
</dbReference>
<evidence type="ECO:0000256" key="3">
    <source>
        <dbReference type="ARBA" id="ARBA00022917"/>
    </source>
</evidence>
<keyword evidence="3" id="KW-0648">Protein biosynthesis</keyword>
<dbReference type="OrthoDB" id="1685042at2759"/>
<dbReference type="STRING" id="5643.A0A060SA52"/>
<dbReference type="PANTHER" id="PTHR10602:SF0">
    <property type="entry name" value="EUKARYOTIC TRANSLATION INITIATION FACTOR 2 SUBUNIT 1"/>
    <property type="match status" value="1"/>
</dbReference>
<dbReference type="CDD" id="cd04452">
    <property type="entry name" value="S1_IF2_alpha"/>
    <property type="match status" value="1"/>
</dbReference>
<dbReference type="PROSITE" id="PS50126">
    <property type="entry name" value="S1"/>
    <property type="match status" value="1"/>
</dbReference>
<evidence type="ECO:0000256" key="2">
    <source>
        <dbReference type="ARBA" id="ARBA00022540"/>
    </source>
</evidence>
<dbReference type="FunFam" id="2.40.50.140:FF:000015">
    <property type="entry name" value="Eukaryotic translation initiation factor 2 subunit alpha"/>
    <property type="match status" value="1"/>
</dbReference>
<dbReference type="Gene3D" id="3.30.70.1130">
    <property type="entry name" value="EIF_2_alpha"/>
    <property type="match status" value="1"/>
</dbReference>
<dbReference type="Pfam" id="PF00575">
    <property type="entry name" value="S1"/>
    <property type="match status" value="1"/>
</dbReference>
<evidence type="ECO:0000259" key="5">
    <source>
        <dbReference type="PROSITE" id="PS50126"/>
    </source>
</evidence>
<dbReference type="GO" id="GO:0033290">
    <property type="term" value="C:eukaryotic 48S preinitiation complex"/>
    <property type="evidence" value="ECO:0007669"/>
    <property type="project" value="TreeGrafter"/>
</dbReference>
<comment type="similarity">
    <text evidence="1">Belongs to the eIF-2-alpha family.</text>
</comment>
<evidence type="ECO:0000256" key="4">
    <source>
        <dbReference type="SAM" id="MobiDB-lite"/>
    </source>
</evidence>
<feature type="region of interest" description="Disordered" evidence="4">
    <location>
        <begin position="125"/>
        <end position="163"/>
    </location>
</feature>
<dbReference type="Gene3D" id="1.10.150.190">
    <property type="entry name" value="Translation initiation factor 2, subunit 1, domain 2"/>
    <property type="match status" value="1"/>
</dbReference>
<reference evidence="6" key="1">
    <citation type="submission" date="2014-01" db="EMBL/GenBank/DDBJ databases">
        <title>The genome of the white-rot fungus Pycnoporus cinnabarinus: a basidiomycete model with a versatile arsenal for lignocellulosic biomass breakdown.</title>
        <authorList>
            <person name="Levasseur A."/>
            <person name="Lomascolo A."/>
            <person name="Ruiz-Duenas F.J."/>
            <person name="Uzan E."/>
            <person name="Piumi F."/>
            <person name="Kues U."/>
            <person name="Ram A.F.J."/>
            <person name="Murat C."/>
            <person name="Haon M."/>
            <person name="Benoit I."/>
            <person name="Arfi Y."/>
            <person name="Chevret D."/>
            <person name="Drula E."/>
            <person name="Kwon M.J."/>
            <person name="Gouret P."/>
            <person name="Lesage-Meessen L."/>
            <person name="Lombard V."/>
            <person name="Mariette J."/>
            <person name="Noirot C."/>
            <person name="Park J."/>
            <person name="Patyshakuliyeva A."/>
            <person name="Wieneger R.A.B."/>
            <person name="Wosten H.A.B."/>
            <person name="Martin F."/>
            <person name="Coutinho P.M."/>
            <person name="de Vries R."/>
            <person name="Martinez A.T."/>
            <person name="Klopp C."/>
            <person name="Pontarotti P."/>
            <person name="Henrissat B."/>
            <person name="Record E."/>
        </authorList>
    </citation>
    <scope>NUCLEOTIDE SEQUENCE [LARGE SCALE GENOMIC DNA]</scope>
    <source>
        <strain evidence="6">BRFM137</strain>
    </source>
</reference>
<dbReference type="GO" id="GO:0043022">
    <property type="term" value="F:ribosome binding"/>
    <property type="evidence" value="ECO:0007669"/>
    <property type="project" value="TreeGrafter"/>
</dbReference>
<dbReference type="SUPFAM" id="SSF116742">
    <property type="entry name" value="eIF2alpha middle domain-like"/>
    <property type="match status" value="2"/>
</dbReference>
<dbReference type="SMART" id="SM00316">
    <property type="entry name" value="S1"/>
    <property type="match status" value="1"/>
</dbReference>
<dbReference type="InterPro" id="IPR003029">
    <property type="entry name" value="S1_domain"/>
</dbReference>
<evidence type="ECO:0000256" key="1">
    <source>
        <dbReference type="ARBA" id="ARBA00007223"/>
    </source>
</evidence>
<dbReference type="InterPro" id="IPR011488">
    <property type="entry name" value="TIF_2_asu"/>
</dbReference>
<keyword evidence="7" id="KW-1185">Reference proteome</keyword>
<sequence>MRYYEQRYPEVDELVMVQVRQIAEMGAYVKLLEYDNIEGMILLSELSRRRIRSIQKLIRVGRNEVVVVLRVDKEKGYIDLSKRRVSPEDIVKCEERYMKSKAVASIMRHVASKIPSVNGEVLEGEQAKQAEAEAAEAKRSRRAARKEGHEDEVADENAAGGPNEEARLEQLYEQIVWPLGRKYGHPYDAFKLALTTCVTDDPSTLVRSEPDTVFSSLPNPVPQPVLNILLSTIARRLTPQPIKLRADIELTCYTPAGIDAIKKALRAGEAQSSEAVPIKAKLVAPPLYVLSTNATDKYAAVDRLERAIEAIQSTIEDQGGSLVVKMKPKAVSETEEQDLAALMAKASQENAEVSGDEDDEEAI</sequence>
<proteinExistence type="inferred from homology"/>